<evidence type="ECO:0000313" key="4">
    <source>
        <dbReference type="Proteomes" id="UP000583929"/>
    </source>
</evidence>
<proteinExistence type="predicted"/>
<organism evidence="3 4">
    <name type="scientific">Cannabis sativa</name>
    <name type="common">Hemp</name>
    <name type="synonym">Marijuana</name>
    <dbReference type="NCBI Taxonomy" id="3483"/>
    <lineage>
        <taxon>Eukaryota</taxon>
        <taxon>Viridiplantae</taxon>
        <taxon>Streptophyta</taxon>
        <taxon>Embryophyta</taxon>
        <taxon>Tracheophyta</taxon>
        <taxon>Spermatophyta</taxon>
        <taxon>Magnoliopsida</taxon>
        <taxon>eudicotyledons</taxon>
        <taxon>Gunneridae</taxon>
        <taxon>Pentapetalae</taxon>
        <taxon>rosids</taxon>
        <taxon>fabids</taxon>
        <taxon>Rosales</taxon>
        <taxon>Cannabaceae</taxon>
        <taxon>Cannabis</taxon>
    </lineage>
</organism>
<dbReference type="Pfam" id="PF13966">
    <property type="entry name" value="zf-RVT"/>
    <property type="match status" value="1"/>
</dbReference>
<accession>A0A7J6IBY5</accession>
<evidence type="ECO:0000259" key="2">
    <source>
        <dbReference type="Pfam" id="PF13966"/>
    </source>
</evidence>
<evidence type="ECO:0000313" key="3">
    <source>
        <dbReference type="EMBL" id="KAF4404598.1"/>
    </source>
</evidence>
<keyword evidence="4" id="KW-1185">Reference proteome</keyword>
<dbReference type="InterPro" id="IPR026960">
    <property type="entry name" value="RVT-Znf"/>
</dbReference>
<comment type="caution">
    <text evidence="3">The sequence shown here is derived from an EMBL/GenBank/DDBJ whole genome shotgun (WGS) entry which is preliminary data.</text>
</comment>
<evidence type="ECO:0000256" key="1">
    <source>
        <dbReference type="SAM" id="MobiDB-lite"/>
    </source>
</evidence>
<protein>
    <recommendedName>
        <fullName evidence="2">Reverse transcriptase zinc-binding domain-containing protein</fullName>
    </recommendedName>
</protein>
<reference evidence="3 4" key="1">
    <citation type="journal article" date="2020" name="bioRxiv">
        <title>Sequence and annotation of 42 cannabis genomes reveals extensive copy number variation in cannabinoid synthesis and pathogen resistance genes.</title>
        <authorList>
            <person name="Mckernan K.J."/>
            <person name="Helbert Y."/>
            <person name="Kane L.T."/>
            <person name="Ebling H."/>
            <person name="Zhang L."/>
            <person name="Liu B."/>
            <person name="Eaton Z."/>
            <person name="Mclaughlin S."/>
            <person name="Kingan S."/>
            <person name="Baybayan P."/>
            <person name="Concepcion G."/>
            <person name="Jordan M."/>
            <person name="Riva A."/>
            <person name="Barbazuk W."/>
            <person name="Harkins T."/>
        </authorList>
    </citation>
    <scope>NUCLEOTIDE SEQUENCE [LARGE SCALE GENOMIC DNA]</scope>
    <source>
        <strain evidence="4">cv. Jamaican Lion 4</strain>
        <tissue evidence="3">Leaf</tissue>
    </source>
</reference>
<dbReference type="Proteomes" id="UP000583929">
    <property type="component" value="Unassembled WGS sequence"/>
</dbReference>
<dbReference type="EMBL" id="JAATIQ010000001">
    <property type="protein sequence ID" value="KAF4404598.1"/>
    <property type="molecule type" value="Genomic_DNA"/>
</dbReference>
<feature type="compositionally biased region" description="Basic and acidic residues" evidence="1">
    <location>
        <begin position="46"/>
        <end position="58"/>
    </location>
</feature>
<gene>
    <name evidence="3" type="ORF">G4B88_005984</name>
</gene>
<dbReference type="AlphaFoldDB" id="A0A7J6IBY5"/>
<feature type="region of interest" description="Disordered" evidence="1">
    <location>
        <begin position="38"/>
        <end position="65"/>
    </location>
</feature>
<sequence>MVKKKRVGRKPAISATEVKITGEDLPLSQIEGVEPKFKKNSVAAQMEKEDQKGNKEGNMDNAEASSKWLTPKKKAMRNTEDKYVNVEVLYESSQLVHCKVKQLVKEKHLAYMTAKERLAQVRSQQSKINWIKFNDENSSYFHAVMRKRRLENRITTFTKGDTVVDDFEEVKILNIRDNMDEARLCQAVKGGKFSAKRFYNLSIEVAKAEYAKASWDKLIVPKHRFVFWQILNSQLLTRDYLGCFISIQNDLCPVCEAEVEMHEHLFFNCIFTKQVIGAVMEWLGCFSWPRSNLELLNWCKNLNQQPQLRVLNTVIAATMYSIWKNRNSCIFYLCCATPRRVSLDVRKTVQLRLLASGFLFGF</sequence>
<feature type="domain" description="Reverse transcriptase zinc-binding" evidence="2">
    <location>
        <begin position="193"/>
        <end position="275"/>
    </location>
</feature>
<name>A0A7J6IBY5_CANSA</name>